<comment type="caution">
    <text evidence="2">The sequence shown here is derived from an EMBL/GenBank/DDBJ whole genome shotgun (WGS) entry which is preliminary data.</text>
</comment>
<name>A0A3A2ZGS8_9EURO</name>
<accession>A0A3A2ZGS8</accession>
<protein>
    <submittedName>
        <fullName evidence="2">Uncharacterized protein</fullName>
    </submittedName>
</protein>
<evidence type="ECO:0000256" key="1">
    <source>
        <dbReference type="SAM" id="MobiDB-lite"/>
    </source>
</evidence>
<feature type="region of interest" description="Disordered" evidence="1">
    <location>
        <begin position="26"/>
        <end position="45"/>
    </location>
</feature>
<dbReference type="AlphaFoldDB" id="A0A3A2ZGS8"/>
<organism evidence="2 3">
    <name type="scientific">Aspergillus sclerotialis</name>
    <dbReference type="NCBI Taxonomy" id="2070753"/>
    <lineage>
        <taxon>Eukaryota</taxon>
        <taxon>Fungi</taxon>
        <taxon>Dikarya</taxon>
        <taxon>Ascomycota</taxon>
        <taxon>Pezizomycotina</taxon>
        <taxon>Eurotiomycetes</taxon>
        <taxon>Eurotiomycetidae</taxon>
        <taxon>Eurotiales</taxon>
        <taxon>Aspergillaceae</taxon>
        <taxon>Aspergillus</taxon>
        <taxon>Aspergillus subgen. Polypaecilum</taxon>
    </lineage>
</organism>
<dbReference type="STRING" id="2070753.A0A3A2ZGS8"/>
<dbReference type="Proteomes" id="UP000266188">
    <property type="component" value="Unassembled WGS sequence"/>
</dbReference>
<dbReference type="EMBL" id="MVGC01000170">
    <property type="protein sequence ID" value="RJE22409.1"/>
    <property type="molecule type" value="Genomic_DNA"/>
</dbReference>
<evidence type="ECO:0000313" key="3">
    <source>
        <dbReference type="Proteomes" id="UP000266188"/>
    </source>
</evidence>
<feature type="compositionally biased region" description="Polar residues" evidence="1">
    <location>
        <begin position="26"/>
        <end position="36"/>
    </location>
</feature>
<gene>
    <name evidence="2" type="ORF">PHISCL_05270</name>
</gene>
<proteinExistence type="predicted"/>
<reference evidence="3" key="1">
    <citation type="submission" date="2017-02" db="EMBL/GenBank/DDBJ databases">
        <authorList>
            <person name="Tafer H."/>
            <person name="Lopandic K."/>
        </authorList>
    </citation>
    <scope>NUCLEOTIDE SEQUENCE [LARGE SCALE GENOMIC DNA]</scope>
    <source>
        <strain evidence="3">CBS 366.77</strain>
    </source>
</reference>
<evidence type="ECO:0000313" key="2">
    <source>
        <dbReference type="EMBL" id="RJE22409.1"/>
    </source>
</evidence>
<sequence length="403" mass="45394">MALQNLKNKSMKRRSLAFLLGSAKSAFTSTSPQSPGQYDDKLQQSPLIERPKISPELESEIRYSCALLYYSIENQEIKHYSHHREQPVTLDKQTEETKTGIQITTDYLSSCALSDKDSQEGKHDSGIGLDIQQSNNQSAAGQSMSRFYQRNSENVEGMHSTTTTAPGSPDRRDMADDWEEVFLHPDSTSFVRRVPSFYWPKSDWKFDYKLDIEGIRNTSRESKDSVVMQDISEYAIKQNRGHDGISNKPWSSMGMGAIDEDKENNEGAVIIDKNGVRHVMSAAEESQRQLDLQRAVMEKMRTGAIGSSTQVHCDGLPSYGAPQLPQPCHSKYEKESRALPKFFQSLEQKRRQDAQGASTVFPQPQRAKSGLLRKLSSFNVRQRKTVVPGNRDSVGFNRVAEAV</sequence>
<keyword evidence="3" id="KW-1185">Reference proteome</keyword>
<dbReference type="OrthoDB" id="4188313at2759"/>